<keyword evidence="1" id="KW-0413">Isomerase</keyword>
<sequence length="241" mass="26910">MNVSINTAVFLEAMQNGVAQSDCVQVLAGMAIDAIEVRGEFFKPETKAQELAAIAEFCQAQNFDFYYSVPEELFTATGLNPSLTENLAMAQKYQIKGLKYSFGTLPTLNQTELETLKKISTTNVAVTIENQPNQNGVLATFVKDLTWVQENKLPLGYTFDSGNWYWIDEKPETAFAALKDQVTIFHLKDIKDQDTVLLGEGLTDWQSLVQQLKPTSPVFLEYAIQPAALNDQIQLVNKLLN</sequence>
<organism evidence="1 2">
    <name type="scientific">Agrilactobacillus yilanensis</name>
    <dbReference type="NCBI Taxonomy" id="2485997"/>
    <lineage>
        <taxon>Bacteria</taxon>
        <taxon>Bacillati</taxon>
        <taxon>Bacillota</taxon>
        <taxon>Bacilli</taxon>
        <taxon>Lactobacillales</taxon>
        <taxon>Lactobacillaceae</taxon>
        <taxon>Agrilactobacillus</taxon>
    </lineage>
</organism>
<evidence type="ECO:0000313" key="2">
    <source>
        <dbReference type="Proteomes" id="UP001597267"/>
    </source>
</evidence>
<gene>
    <name evidence="1" type="ORF">ACFQ5M_07045</name>
</gene>
<name>A0ABW4J8D4_9LACO</name>
<dbReference type="SUPFAM" id="SSF51658">
    <property type="entry name" value="Xylose isomerase-like"/>
    <property type="match status" value="1"/>
</dbReference>
<dbReference type="Gene3D" id="3.20.20.150">
    <property type="entry name" value="Divalent-metal-dependent TIM barrel enzymes"/>
    <property type="match status" value="1"/>
</dbReference>
<proteinExistence type="predicted"/>
<protein>
    <submittedName>
        <fullName evidence="1">Sugar phosphate isomerase/epimerase family protein</fullName>
    </submittedName>
</protein>
<dbReference type="GO" id="GO:0016853">
    <property type="term" value="F:isomerase activity"/>
    <property type="evidence" value="ECO:0007669"/>
    <property type="project" value="UniProtKB-KW"/>
</dbReference>
<dbReference type="EMBL" id="JBHTOP010000022">
    <property type="protein sequence ID" value="MFD1671843.1"/>
    <property type="molecule type" value="Genomic_DNA"/>
</dbReference>
<dbReference type="InterPro" id="IPR036237">
    <property type="entry name" value="Xyl_isomerase-like_sf"/>
</dbReference>
<reference evidence="2" key="1">
    <citation type="journal article" date="2019" name="Int. J. Syst. Evol. Microbiol.">
        <title>The Global Catalogue of Microorganisms (GCM) 10K type strain sequencing project: providing services to taxonomists for standard genome sequencing and annotation.</title>
        <authorList>
            <consortium name="The Broad Institute Genomics Platform"/>
            <consortium name="The Broad Institute Genome Sequencing Center for Infectious Disease"/>
            <person name="Wu L."/>
            <person name="Ma J."/>
        </authorList>
    </citation>
    <scope>NUCLEOTIDE SEQUENCE [LARGE SCALE GENOMIC DNA]</scope>
    <source>
        <strain evidence="2">CCM 8896</strain>
    </source>
</reference>
<dbReference type="RefSeq" id="WP_125714479.1">
    <property type="nucleotide sequence ID" value="NZ_JBHTOP010000022.1"/>
</dbReference>
<dbReference type="Proteomes" id="UP001597267">
    <property type="component" value="Unassembled WGS sequence"/>
</dbReference>
<keyword evidence="2" id="KW-1185">Reference proteome</keyword>
<accession>A0ABW4J8D4</accession>
<evidence type="ECO:0000313" key="1">
    <source>
        <dbReference type="EMBL" id="MFD1671843.1"/>
    </source>
</evidence>
<comment type="caution">
    <text evidence="1">The sequence shown here is derived from an EMBL/GenBank/DDBJ whole genome shotgun (WGS) entry which is preliminary data.</text>
</comment>